<feature type="transmembrane region" description="Helical" evidence="1">
    <location>
        <begin position="83"/>
        <end position="103"/>
    </location>
</feature>
<proteinExistence type="predicted"/>
<evidence type="ECO:0000313" key="2">
    <source>
        <dbReference type="EMBL" id="BDU73432.1"/>
    </source>
</evidence>
<dbReference type="RefSeq" id="WP_316412098.1">
    <property type="nucleotide sequence ID" value="NZ_AP027080.1"/>
</dbReference>
<evidence type="ECO:0000313" key="3">
    <source>
        <dbReference type="Proteomes" id="UP001238179"/>
    </source>
</evidence>
<reference evidence="3" key="1">
    <citation type="journal article" date="2023" name="Int. J. Syst. Evol. Microbiol.">
        <title>Mesoterricola silvestris gen. nov., sp. nov., Mesoterricola sediminis sp. nov., Geothrix oryzae sp. nov., Geothrix edaphica sp. nov., Geothrix rubra sp. nov., and Geothrix limicola sp. nov., six novel members of Acidobacteriota isolated from soils.</title>
        <authorList>
            <person name="Itoh H."/>
            <person name="Sugisawa Y."/>
            <person name="Mise K."/>
            <person name="Xu Z."/>
            <person name="Kuniyasu M."/>
            <person name="Ushijima N."/>
            <person name="Kawano K."/>
            <person name="Kobayashi E."/>
            <person name="Shiratori Y."/>
            <person name="Masuda Y."/>
            <person name="Senoo K."/>
        </authorList>
    </citation>
    <scope>NUCLEOTIDE SEQUENCE [LARGE SCALE GENOMIC DNA]</scope>
    <source>
        <strain evidence="3">W79</strain>
    </source>
</reference>
<accession>A0AA48KAL4</accession>
<keyword evidence="1" id="KW-0812">Transmembrane</keyword>
<organism evidence="2 3">
    <name type="scientific">Mesoterricola silvestris</name>
    <dbReference type="NCBI Taxonomy" id="2927979"/>
    <lineage>
        <taxon>Bacteria</taxon>
        <taxon>Pseudomonadati</taxon>
        <taxon>Acidobacteriota</taxon>
        <taxon>Holophagae</taxon>
        <taxon>Holophagales</taxon>
        <taxon>Holophagaceae</taxon>
        <taxon>Mesoterricola</taxon>
    </lineage>
</organism>
<keyword evidence="3" id="KW-1185">Reference proteome</keyword>
<sequence length="125" mass="13177">MSENPYAAPKASVLDGADPADKVKDVAKAQRHLIYAILASLVGNGLMNANAGLGLLVIPLALCIAGFTIWCVFNLCKALVLGPALWIVAMFIPLVNLICLVVLNQKATTYLKGQGVRVGFLGARD</sequence>
<gene>
    <name evidence="2" type="ORF">METEAL_26060</name>
</gene>
<dbReference type="Proteomes" id="UP001238179">
    <property type="component" value="Chromosome"/>
</dbReference>
<dbReference type="KEGG" id="msil:METEAL_26060"/>
<dbReference type="EMBL" id="AP027080">
    <property type="protein sequence ID" value="BDU73432.1"/>
    <property type="molecule type" value="Genomic_DNA"/>
</dbReference>
<dbReference type="AlphaFoldDB" id="A0AA48KAL4"/>
<keyword evidence="1" id="KW-0472">Membrane</keyword>
<keyword evidence="1" id="KW-1133">Transmembrane helix</keyword>
<protein>
    <submittedName>
        <fullName evidence="2">Uncharacterized protein</fullName>
    </submittedName>
</protein>
<evidence type="ECO:0000256" key="1">
    <source>
        <dbReference type="SAM" id="Phobius"/>
    </source>
</evidence>
<feature type="transmembrane region" description="Helical" evidence="1">
    <location>
        <begin position="55"/>
        <end position="76"/>
    </location>
</feature>
<name>A0AA48KAL4_9BACT</name>